<proteinExistence type="predicted"/>
<dbReference type="EMBL" id="JAGTJJ010000056">
    <property type="protein sequence ID" value="MDC3987693.1"/>
    <property type="molecule type" value="Genomic_DNA"/>
</dbReference>
<feature type="compositionally biased region" description="Pro residues" evidence="1">
    <location>
        <begin position="100"/>
        <end position="112"/>
    </location>
</feature>
<dbReference type="PRINTS" id="PR01217">
    <property type="entry name" value="PRICHEXTENSN"/>
</dbReference>
<comment type="caution">
    <text evidence="2">The sequence shown here is derived from an EMBL/GenBank/DDBJ whole genome shotgun (WGS) entry which is preliminary data.</text>
</comment>
<dbReference type="Proteomes" id="UP001151081">
    <property type="component" value="Unassembled WGS sequence"/>
</dbReference>
<feature type="region of interest" description="Disordered" evidence="1">
    <location>
        <begin position="82"/>
        <end position="117"/>
    </location>
</feature>
<reference evidence="2 3" key="1">
    <citation type="submission" date="2021-04" db="EMBL/GenBank/DDBJ databases">
        <title>Genome analysis of Polyangium sp.</title>
        <authorList>
            <person name="Li Y."/>
            <person name="Wang J."/>
        </authorList>
    </citation>
    <scope>NUCLEOTIDE SEQUENCE [LARGE SCALE GENOMIC DNA]</scope>
    <source>
        <strain evidence="2 3">SDU14</strain>
    </source>
</reference>
<evidence type="ECO:0000313" key="3">
    <source>
        <dbReference type="Proteomes" id="UP001151081"/>
    </source>
</evidence>
<organism evidence="2 3">
    <name type="scientific">Polyangium jinanense</name>
    <dbReference type="NCBI Taxonomy" id="2829994"/>
    <lineage>
        <taxon>Bacteria</taxon>
        <taxon>Pseudomonadati</taxon>
        <taxon>Myxococcota</taxon>
        <taxon>Polyangia</taxon>
        <taxon>Polyangiales</taxon>
        <taxon>Polyangiaceae</taxon>
        <taxon>Polyangium</taxon>
    </lineage>
</organism>
<feature type="compositionally biased region" description="Pro residues" evidence="1">
    <location>
        <begin position="82"/>
        <end position="91"/>
    </location>
</feature>
<dbReference type="AlphaFoldDB" id="A0A9X3XFD7"/>
<keyword evidence="3" id="KW-1185">Reference proteome</keyword>
<gene>
    <name evidence="2" type="ORF">KEG57_44925</name>
</gene>
<evidence type="ECO:0000256" key="1">
    <source>
        <dbReference type="SAM" id="MobiDB-lite"/>
    </source>
</evidence>
<name>A0A9X3XFD7_9BACT</name>
<evidence type="ECO:0000313" key="2">
    <source>
        <dbReference type="EMBL" id="MDC3987693.1"/>
    </source>
</evidence>
<protein>
    <submittedName>
        <fullName evidence="2">Uncharacterized protein</fullName>
    </submittedName>
</protein>
<accession>A0A9X3XFD7</accession>
<sequence>MTPARLTLLSLVGATFTAVSVYVLTPPRAASMEALRMGLGVSVIGLPAAPFELRPEAEEVTPELAPSVEPVVRPVPEPVIVPAATQPPPVVKPEATPASKSPPPPSAPPTSTPPSAVEPIRFVITGPNGLVIQGNIPVPTGPIVLPPLPTIVAPVLTPSPGPR</sequence>
<dbReference type="RefSeq" id="WP_272424823.1">
    <property type="nucleotide sequence ID" value="NZ_JAGTJJ010000056.1"/>
</dbReference>